<dbReference type="Proteomes" id="UP000234275">
    <property type="component" value="Unassembled WGS sequence"/>
</dbReference>
<dbReference type="PANTHER" id="PTHR24096">
    <property type="entry name" value="LONG-CHAIN-FATTY-ACID--COA LIGASE"/>
    <property type="match status" value="1"/>
</dbReference>
<dbReference type="GO" id="GO:0019748">
    <property type="term" value="P:secondary metabolic process"/>
    <property type="evidence" value="ECO:0007669"/>
    <property type="project" value="TreeGrafter"/>
</dbReference>
<reference evidence="4 5" key="1">
    <citation type="submission" date="2016-12" db="EMBL/GenBank/DDBJ databases">
        <title>The genomes of Aspergillus section Nigri reveals drivers in fungal speciation.</title>
        <authorList>
            <consortium name="DOE Joint Genome Institute"/>
            <person name="Vesth T.C."/>
            <person name="Nybo J."/>
            <person name="Theobald S."/>
            <person name="Brandl J."/>
            <person name="Frisvad J.C."/>
            <person name="Nielsen K.F."/>
            <person name="Lyhne E.K."/>
            <person name="Kogle M.E."/>
            <person name="Kuo A."/>
            <person name="Riley R."/>
            <person name="Clum A."/>
            <person name="Nolan M."/>
            <person name="Lipzen A."/>
            <person name="Salamov A."/>
            <person name="Henrissat B."/>
            <person name="Wiebenga A."/>
            <person name="De Vries R.P."/>
            <person name="Grigoriev I.V."/>
            <person name="Mortensen U.H."/>
            <person name="Andersen M.R."/>
            <person name="Baker S.E."/>
        </authorList>
    </citation>
    <scope>NUCLEOTIDE SEQUENCE [LARGE SCALE GENOMIC DNA]</scope>
    <source>
        <strain evidence="4 5">IBT 23096</strain>
    </source>
</reference>
<comment type="similarity">
    <text evidence="1">Belongs to the ATP-dependent AMP-binding enzyme family.</text>
</comment>
<dbReference type="PANTHER" id="PTHR24096:SF265">
    <property type="entry name" value="ENZYME, PUTATIVE (AFU_ORTHOLOGUE AFUA_5G14270)-RELATED"/>
    <property type="match status" value="1"/>
</dbReference>
<dbReference type="InterPro" id="IPR025110">
    <property type="entry name" value="AMP-bd_C"/>
</dbReference>
<accession>A0A2I2FU27</accession>
<evidence type="ECO:0000313" key="5">
    <source>
        <dbReference type="Proteomes" id="UP000234275"/>
    </source>
</evidence>
<keyword evidence="5" id="KW-1185">Reference proteome</keyword>
<dbReference type="AlphaFoldDB" id="A0A2I2FU27"/>
<dbReference type="CDD" id="cd05911">
    <property type="entry name" value="Firefly_Luc_like"/>
    <property type="match status" value="1"/>
</dbReference>
<proteinExistence type="inferred from homology"/>
<protein>
    <submittedName>
        <fullName evidence="4">Putative AMP-binding enzyme</fullName>
    </submittedName>
</protein>
<dbReference type="Gene3D" id="3.40.50.12780">
    <property type="entry name" value="N-terminal domain of ligase-like"/>
    <property type="match status" value="1"/>
</dbReference>
<evidence type="ECO:0000256" key="1">
    <source>
        <dbReference type="ARBA" id="ARBA00006432"/>
    </source>
</evidence>
<dbReference type="RefSeq" id="XP_024699450.1">
    <property type="nucleotide sequence ID" value="XM_024850095.1"/>
</dbReference>
<dbReference type="GO" id="GO:0016405">
    <property type="term" value="F:CoA-ligase activity"/>
    <property type="evidence" value="ECO:0007669"/>
    <property type="project" value="TreeGrafter"/>
</dbReference>
<dbReference type="STRING" id="1392250.A0A2I2FU27"/>
<comment type="caution">
    <text evidence="4">The sequence shown here is derived from an EMBL/GenBank/DDBJ whole genome shotgun (WGS) entry which is preliminary data.</text>
</comment>
<dbReference type="FunFam" id="3.30.300.30:FF:000007">
    <property type="entry name" value="4-coumarate--CoA ligase 2"/>
    <property type="match status" value="1"/>
</dbReference>
<evidence type="ECO:0000259" key="2">
    <source>
        <dbReference type="Pfam" id="PF00501"/>
    </source>
</evidence>
<evidence type="ECO:0000259" key="3">
    <source>
        <dbReference type="Pfam" id="PF13193"/>
    </source>
</evidence>
<sequence>MIFEPLIRHPLPSTDLLTYIFSDPKHDPNIPAYVDVHDPSRSISHTQARGIIRQLIAGLRAWGVQKGDCVAIHSFNDIYYSMLVLAIIGAGGIFTGTNPAYTPLELAHHFKTAQVRFVVAEPEILPAVQTAIKESRIPDRNVRAFNPLEQPVPNGLRGWKEFFDAGEADWVSFDDEKVCAETTAARLFSSGTTGLPKAVTITHRNMIAQHEVVFEVNPKPYRVTRVVATPVFHAAAAPAVHFSTLKGGHTTYLMRRFDLAEFLRAVETHQVTDLALVPPIALAVIMNPMSRQRPYLKSLKSAACGAAPLDKSAQARFRSLMAEGAPFTQVWGMTETSCVATLLTYPEHDEGSVGRLVANLEAKLVNDKNENISAYNVRGELCVRGPTVTPGYFNNPSANAESFDSDGWFHTGDIAYCDGQTRKWYIVDRKKELIKVRGFQVAPPELEAVLLSHPLIVDAAVIGLRGVVADSELPRAYVVKRPGAEGEKLTKEQVRDYLEERLAKYKALTGGVRFVDAIPKNASGKILKKVLREESQKEIARGVKL</sequence>
<gene>
    <name evidence="4" type="ORF">P170DRAFT_440507</name>
</gene>
<evidence type="ECO:0000313" key="4">
    <source>
        <dbReference type="EMBL" id="PLB44148.1"/>
    </source>
</evidence>
<dbReference type="EMBL" id="MSFO01000009">
    <property type="protein sequence ID" value="PLB44148.1"/>
    <property type="molecule type" value="Genomic_DNA"/>
</dbReference>
<dbReference type="VEuPathDB" id="FungiDB:P170DRAFT_440507"/>
<dbReference type="InterPro" id="IPR045851">
    <property type="entry name" value="AMP-bd_C_sf"/>
</dbReference>
<dbReference type="GeneID" id="36557794"/>
<dbReference type="InterPro" id="IPR000873">
    <property type="entry name" value="AMP-dep_synth/lig_dom"/>
</dbReference>
<organism evidence="4 5">
    <name type="scientific">Aspergillus steynii IBT 23096</name>
    <dbReference type="NCBI Taxonomy" id="1392250"/>
    <lineage>
        <taxon>Eukaryota</taxon>
        <taxon>Fungi</taxon>
        <taxon>Dikarya</taxon>
        <taxon>Ascomycota</taxon>
        <taxon>Pezizomycotina</taxon>
        <taxon>Eurotiomycetes</taxon>
        <taxon>Eurotiomycetidae</taxon>
        <taxon>Eurotiales</taxon>
        <taxon>Aspergillaceae</taxon>
        <taxon>Aspergillus</taxon>
        <taxon>Aspergillus subgen. Circumdati</taxon>
    </lineage>
</organism>
<feature type="domain" description="AMP-dependent synthetase/ligase" evidence="2">
    <location>
        <begin position="25"/>
        <end position="393"/>
    </location>
</feature>
<dbReference type="Gene3D" id="3.30.300.30">
    <property type="match status" value="1"/>
</dbReference>
<dbReference type="Pfam" id="PF00501">
    <property type="entry name" value="AMP-binding"/>
    <property type="match status" value="1"/>
</dbReference>
<dbReference type="Pfam" id="PF13193">
    <property type="entry name" value="AMP-binding_C"/>
    <property type="match status" value="1"/>
</dbReference>
<feature type="domain" description="AMP-binding enzyme C-terminal" evidence="3">
    <location>
        <begin position="445"/>
        <end position="525"/>
    </location>
</feature>
<name>A0A2I2FU27_9EURO</name>
<dbReference type="OrthoDB" id="6509636at2759"/>
<dbReference type="SUPFAM" id="SSF56801">
    <property type="entry name" value="Acetyl-CoA synthetase-like"/>
    <property type="match status" value="1"/>
</dbReference>
<dbReference type="InterPro" id="IPR042099">
    <property type="entry name" value="ANL_N_sf"/>
</dbReference>